<evidence type="ECO:0000256" key="1">
    <source>
        <dbReference type="SAM" id="MobiDB-lite"/>
    </source>
</evidence>
<evidence type="ECO:0000313" key="3">
    <source>
        <dbReference type="Proteomes" id="UP000314294"/>
    </source>
</evidence>
<name>A0A4Z2FA61_9TELE</name>
<keyword evidence="3" id="KW-1185">Reference proteome</keyword>
<dbReference type="AlphaFoldDB" id="A0A4Z2FA61"/>
<organism evidence="2 3">
    <name type="scientific">Liparis tanakae</name>
    <name type="common">Tanaka's snailfish</name>
    <dbReference type="NCBI Taxonomy" id="230148"/>
    <lineage>
        <taxon>Eukaryota</taxon>
        <taxon>Metazoa</taxon>
        <taxon>Chordata</taxon>
        <taxon>Craniata</taxon>
        <taxon>Vertebrata</taxon>
        <taxon>Euteleostomi</taxon>
        <taxon>Actinopterygii</taxon>
        <taxon>Neopterygii</taxon>
        <taxon>Teleostei</taxon>
        <taxon>Neoteleostei</taxon>
        <taxon>Acanthomorphata</taxon>
        <taxon>Eupercaria</taxon>
        <taxon>Perciformes</taxon>
        <taxon>Cottioidei</taxon>
        <taxon>Cottales</taxon>
        <taxon>Liparidae</taxon>
        <taxon>Liparis</taxon>
    </lineage>
</organism>
<comment type="caution">
    <text evidence="2">The sequence shown here is derived from an EMBL/GenBank/DDBJ whole genome shotgun (WGS) entry which is preliminary data.</text>
</comment>
<proteinExistence type="predicted"/>
<feature type="compositionally biased region" description="Gly residues" evidence="1">
    <location>
        <begin position="150"/>
        <end position="159"/>
    </location>
</feature>
<dbReference type="Proteomes" id="UP000314294">
    <property type="component" value="Unassembled WGS sequence"/>
</dbReference>
<reference evidence="2 3" key="1">
    <citation type="submission" date="2019-03" db="EMBL/GenBank/DDBJ databases">
        <title>First draft genome of Liparis tanakae, snailfish: a comprehensive survey of snailfish specific genes.</title>
        <authorList>
            <person name="Kim W."/>
            <person name="Song I."/>
            <person name="Jeong J.-H."/>
            <person name="Kim D."/>
            <person name="Kim S."/>
            <person name="Ryu S."/>
            <person name="Song J.Y."/>
            <person name="Lee S.K."/>
        </authorList>
    </citation>
    <scope>NUCLEOTIDE SEQUENCE [LARGE SCALE GENOMIC DNA]</scope>
    <source>
        <tissue evidence="2">Muscle</tissue>
    </source>
</reference>
<feature type="region of interest" description="Disordered" evidence="1">
    <location>
        <begin position="119"/>
        <end position="159"/>
    </location>
</feature>
<evidence type="ECO:0000313" key="2">
    <source>
        <dbReference type="EMBL" id="TNN37684.1"/>
    </source>
</evidence>
<sequence length="159" mass="17106">MTVLTHRASTKGGFVYRETLWRGVRGNRALSEGKCRLDAPQSAENRAVIPQQSEGAAPDVCLYLPDDSARRECEVTLSASPSPMMHLPEKVAVLGQSLYIKSRRPGQLTLVWEMGGDKRGGSWESHVDPVISPVESAGPPLSDNQRGQAEGSGGRPTAP</sequence>
<gene>
    <name evidence="2" type="ORF">EYF80_052154</name>
</gene>
<accession>A0A4Z2FA61</accession>
<protein>
    <submittedName>
        <fullName evidence="2">Uncharacterized protein</fullName>
    </submittedName>
</protein>
<dbReference type="EMBL" id="SRLO01001457">
    <property type="protein sequence ID" value="TNN37684.1"/>
    <property type="molecule type" value="Genomic_DNA"/>
</dbReference>